<dbReference type="AlphaFoldDB" id="A0A7K3NKV8"/>
<dbReference type="Gene3D" id="1.10.260.40">
    <property type="entry name" value="lambda repressor-like DNA-binding domains"/>
    <property type="match status" value="1"/>
</dbReference>
<sequence>MNHELHDCIGSSFDDFLKEDGTYEDCQAAAIKKVITWQLRSFMEAEKVTKMDLARRMGTSRSFVDKILDATNTSITLATILKVGRIIGKPVRIEFGDDGEGDGGNVCHA</sequence>
<organism evidence="2 3">
    <name type="scientific">Desulfolutivibrio sulfodismutans</name>
    <dbReference type="NCBI Taxonomy" id="63561"/>
    <lineage>
        <taxon>Bacteria</taxon>
        <taxon>Pseudomonadati</taxon>
        <taxon>Thermodesulfobacteriota</taxon>
        <taxon>Desulfovibrionia</taxon>
        <taxon>Desulfovibrionales</taxon>
        <taxon>Desulfovibrionaceae</taxon>
        <taxon>Desulfolutivibrio</taxon>
    </lineage>
</organism>
<keyword evidence="3" id="KW-1185">Reference proteome</keyword>
<dbReference type="RefSeq" id="WP_163301868.1">
    <property type="nucleotide sequence ID" value="NZ_JAAGRQ010000028.1"/>
</dbReference>
<dbReference type="EMBL" id="JAAGRQ010000028">
    <property type="protein sequence ID" value="NDY56820.1"/>
    <property type="molecule type" value="Genomic_DNA"/>
</dbReference>
<comment type="caution">
    <text evidence="2">The sequence shown here is derived from an EMBL/GenBank/DDBJ whole genome shotgun (WGS) entry which is preliminary data.</text>
</comment>
<evidence type="ECO:0000259" key="1">
    <source>
        <dbReference type="Pfam" id="PF13443"/>
    </source>
</evidence>
<proteinExistence type="predicted"/>
<accession>A0A7K3NKV8</accession>
<dbReference type="GO" id="GO:0003677">
    <property type="term" value="F:DNA binding"/>
    <property type="evidence" value="ECO:0007669"/>
    <property type="project" value="InterPro"/>
</dbReference>
<evidence type="ECO:0000313" key="2">
    <source>
        <dbReference type="EMBL" id="NDY56820.1"/>
    </source>
</evidence>
<evidence type="ECO:0000313" key="3">
    <source>
        <dbReference type="Proteomes" id="UP000469724"/>
    </source>
</evidence>
<dbReference type="SUPFAM" id="SSF47413">
    <property type="entry name" value="lambda repressor-like DNA-binding domains"/>
    <property type="match status" value="1"/>
</dbReference>
<name>A0A7K3NKV8_9BACT</name>
<dbReference type="InterPro" id="IPR010982">
    <property type="entry name" value="Lambda_DNA-bd_dom_sf"/>
</dbReference>
<reference evidence="2 3" key="1">
    <citation type="submission" date="2020-02" db="EMBL/GenBank/DDBJ databases">
        <title>Comparative genomics of sulfur disproportionating microorganisms.</title>
        <authorList>
            <person name="Ward L.M."/>
            <person name="Bertran E."/>
            <person name="Johnston D.T."/>
        </authorList>
    </citation>
    <scope>NUCLEOTIDE SEQUENCE [LARGE SCALE GENOMIC DNA]</scope>
    <source>
        <strain evidence="2 3">DSM 3696</strain>
    </source>
</reference>
<dbReference type="InterPro" id="IPR001387">
    <property type="entry name" value="Cro/C1-type_HTH"/>
</dbReference>
<feature type="domain" description="HTH cro/C1-type" evidence="1">
    <location>
        <begin position="39"/>
        <end position="84"/>
    </location>
</feature>
<dbReference type="Proteomes" id="UP000469724">
    <property type="component" value="Unassembled WGS sequence"/>
</dbReference>
<dbReference type="Pfam" id="PF13443">
    <property type="entry name" value="HTH_26"/>
    <property type="match status" value="1"/>
</dbReference>
<gene>
    <name evidence="2" type="ORF">G3N56_08710</name>
</gene>
<protein>
    <submittedName>
        <fullName evidence="2">XRE family transcriptional regulator</fullName>
    </submittedName>
</protein>